<dbReference type="PATRIC" id="fig|1121318.3.peg.1253"/>
<evidence type="ECO:0000259" key="7">
    <source>
        <dbReference type="PROSITE" id="PS50249"/>
    </source>
</evidence>
<dbReference type="STRING" id="36844.SAMN04488501_12514"/>
<dbReference type="PROSITE" id="PS01302">
    <property type="entry name" value="UPF0758"/>
    <property type="match status" value="1"/>
</dbReference>
<dbReference type="GO" id="GO:0008237">
    <property type="term" value="F:metallopeptidase activity"/>
    <property type="evidence" value="ECO:0007669"/>
    <property type="project" value="UniProtKB-KW"/>
</dbReference>
<keyword evidence="2" id="KW-0645">Protease</keyword>
<dbReference type="Pfam" id="PF04002">
    <property type="entry name" value="RadC"/>
    <property type="match status" value="1"/>
</dbReference>
<dbReference type="Gene3D" id="3.40.140.10">
    <property type="entry name" value="Cytidine Deaminase, domain 2"/>
    <property type="match status" value="1"/>
</dbReference>
<evidence type="ECO:0000256" key="2">
    <source>
        <dbReference type="ARBA" id="ARBA00022670"/>
    </source>
</evidence>
<dbReference type="RefSeq" id="WP_082204368.1">
    <property type="nucleotide sequence ID" value="NZ_LHUR01000016.1"/>
</dbReference>
<dbReference type="EMBL" id="LHUR01000016">
    <property type="protein sequence ID" value="KOA20329.1"/>
    <property type="molecule type" value="Genomic_DNA"/>
</dbReference>
<dbReference type="PANTHER" id="PTHR30471">
    <property type="entry name" value="DNA REPAIR PROTEIN RADC"/>
    <property type="match status" value="1"/>
</dbReference>
<feature type="domain" description="MPN" evidence="7">
    <location>
        <begin position="53"/>
        <end position="176"/>
    </location>
</feature>
<evidence type="ECO:0000256" key="4">
    <source>
        <dbReference type="ARBA" id="ARBA00022801"/>
    </source>
</evidence>
<keyword evidence="5" id="KW-0862">Zinc</keyword>
<reference evidence="9" key="1">
    <citation type="submission" date="2015-08" db="EMBL/GenBank/DDBJ databases">
        <title>Genome sequence of the strict anaerobe Clostridium homopropionicum LuHBu1 (DSM 5847T).</title>
        <authorList>
            <person name="Poehlein A."/>
            <person name="Beck M."/>
            <person name="Schiel-Bengelsdorf B."/>
            <person name="Bengelsdorf F.R."/>
            <person name="Daniel R."/>
            <person name="Duerre P."/>
        </authorList>
    </citation>
    <scope>NUCLEOTIDE SEQUENCE [LARGE SCALE GENOMIC DNA]</scope>
    <source>
        <strain evidence="9">DSM 5847</strain>
    </source>
</reference>
<proteinExistence type="inferred from homology"/>
<keyword evidence="9" id="KW-1185">Reference proteome</keyword>
<dbReference type="PANTHER" id="PTHR30471:SF3">
    <property type="entry name" value="UPF0758 PROTEIN YEES-RELATED"/>
    <property type="match status" value="1"/>
</dbReference>
<protein>
    <recommendedName>
        <fullName evidence="7">MPN domain-containing protein</fullName>
    </recommendedName>
</protein>
<dbReference type="AlphaFoldDB" id="A0A0L6ZBH3"/>
<evidence type="ECO:0000256" key="5">
    <source>
        <dbReference type="ARBA" id="ARBA00022833"/>
    </source>
</evidence>
<dbReference type="GO" id="GO:0006508">
    <property type="term" value="P:proteolysis"/>
    <property type="evidence" value="ECO:0007669"/>
    <property type="project" value="UniProtKB-KW"/>
</dbReference>
<dbReference type="GO" id="GO:0046872">
    <property type="term" value="F:metal ion binding"/>
    <property type="evidence" value="ECO:0007669"/>
    <property type="project" value="UniProtKB-KW"/>
</dbReference>
<dbReference type="CDD" id="cd08071">
    <property type="entry name" value="MPN_DUF2466"/>
    <property type="match status" value="1"/>
</dbReference>
<evidence type="ECO:0000256" key="6">
    <source>
        <dbReference type="ARBA" id="ARBA00023049"/>
    </source>
</evidence>
<dbReference type="InterPro" id="IPR025657">
    <property type="entry name" value="RadC_JAB"/>
</dbReference>
<evidence type="ECO:0000256" key="1">
    <source>
        <dbReference type="ARBA" id="ARBA00010243"/>
    </source>
</evidence>
<evidence type="ECO:0000256" key="3">
    <source>
        <dbReference type="ARBA" id="ARBA00022723"/>
    </source>
</evidence>
<accession>A0A0L6ZBH3</accession>
<comment type="similarity">
    <text evidence="1">Belongs to the UPF0758 family.</text>
</comment>
<comment type="caution">
    <text evidence="8">The sequence shown here is derived from an EMBL/GenBank/DDBJ whole genome shotgun (WGS) entry which is preliminary data.</text>
</comment>
<dbReference type="InterPro" id="IPR001405">
    <property type="entry name" value="UPF0758"/>
</dbReference>
<keyword evidence="3" id="KW-0479">Metal-binding</keyword>
<gene>
    <name evidence="8" type="ORF">CLHOM_12410</name>
</gene>
<dbReference type="PROSITE" id="PS50249">
    <property type="entry name" value="MPN"/>
    <property type="match status" value="1"/>
</dbReference>
<evidence type="ECO:0000313" key="9">
    <source>
        <dbReference type="Proteomes" id="UP000037043"/>
    </source>
</evidence>
<sequence length="176" mass="19321">MTNKLYCVEKINKNQTVMSLNLECKKNVAISKRVNIVSIKMVKESSILYPNRKITSPSDVVNLGKQFLEDSDRENLIACCLDTKNQPLSINVVSIGSLNASIVHPREVFKVAILSNAASIIIFHNHPSGDTSPSTEDINVTARLKEAGKLIGIDLLDHIIIGSESSYCSLKEKGIL</sequence>
<dbReference type="Proteomes" id="UP000037043">
    <property type="component" value="Unassembled WGS sequence"/>
</dbReference>
<name>A0A0L6ZBH3_9CLOT</name>
<evidence type="ECO:0000313" key="8">
    <source>
        <dbReference type="EMBL" id="KOA20329.1"/>
    </source>
</evidence>
<keyword evidence="6" id="KW-0482">Metalloprotease</keyword>
<keyword evidence="4" id="KW-0378">Hydrolase</keyword>
<organism evidence="8 9">
    <name type="scientific">Clostridium homopropionicum DSM 5847</name>
    <dbReference type="NCBI Taxonomy" id="1121318"/>
    <lineage>
        <taxon>Bacteria</taxon>
        <taxon>Bacillati</taxon>
        <taxon>Bacillota</taxon>
        <taxon>Clostridia</taxon>
        <taxon>Eubacteriales</taxon>
        <taxon>Clostridiaceae</taxon>
        <taxon>Clostridium</taxon>
    </lineage>
</organism>
<dbReference type="InterPro" id="IPR037518">
    <property type="entry name" value="MPN"/>
</dbReference>
<dbReference type="InterPro" id="IPR020891">
    <property type="entry name" value="UPF0758_CS"/>
</dbReference>